<feature type="region of interest" description="Disordered" evidence="1">
    <location>
        <begin position="76"/>
        <end position="104"/>
    </location>
</feature>
<organism evidence="3 4">
    <name type="scientific">Hymenobacter yonginensis</name>
    <dbReference type="NCBI Taxonomy" id="748197"/>
    <lineage>
        <taxon>Bacteria</taxon>
        <taxon>Pseudomonadati</taxon>
        <taxon>Bacteroidota</taxon>
        <taxon>Cytophagia</taxon>
        <taxon>Cytophagales</taxon>
        <taxon>Hymenobacteraceae</taxon>
        <taxon>Hymenobacter</taxon>
    </lineage>
</organism>
<dbReference type="Proteomes" id="UP001211872">
    <property type="component" value="Chromosome"/>
</dbReference>
<protein>
    <submittedName>
        <fullName evidence="3">Uncharacterized protein</fullName>
    </submittedName>
</protein>
<sequence>MFRIILLLLCAFMVLLEPETVLAAASPEAPLTEAAVSATDAVTLIPRPNYKRYRGNSRSKKRRLGFFRRRAARRKAMRKGRQKAAAPKGRIQVDAPTGTMPPRQ</sequence>
<proteinExistence type="predicted"/>
<feature type="chain" id="PRO_5045936973" evidence="2">
    <location>
        <begin position="24"/>
        <end position="104"/>
    </location>
</feature>
<accession>A0ABY7PMS0</accession>
<gene>
    <name evidence="3" type="ORF">O9Z63_16565</name>
</gene>
<evidence type="ECO:0000313" key="4">
    <source>
        <dbReference type="Proteomes" id="UP001211872"/>
    </source>
</evidence>
<name>A0ABY7PMS0_9BACT</name>
<feature type="signal peptide" evidence="2">
    <location>
        <begin position="1"/>
        <end position="23"/>
    </location>
</feature>
<reference evidence="3 4" key="1">
    <citation type="journal article" date="2011" name="Int. J. Syst. Evol. Microbiol.">
        <title>Hymenobacter yonginensis sp. nov., isolated from a mesotrophic artificial lake.</title>
        <authorList>
            <person name="Joung Y."/>
            <person name="Cho S.H."/>
            <person name="Kim H."/>
            <person name="Kim S.B."/>
            <person name="Joh K."/>
        </authorList>
    </citation>
    <scope>NUCLEOTIDE SEQUENCE [LARGE SCALE GENOMIC DNA]</scope>
    <source>
        <strain evidence="3 4">KCTC 22745</strain>
    </source>
</reference>
<evidence type="ECO:0000256" key="2">
    <source>
        <dbReference type="SAM" id="SignalP"/>
    </source>
</evidence>
<keyword evidence="2" id="KW-0732">Signal</keyword>
<dbReference type="RefSeq" id="WP_270126453.1">
    <property type="nucleotide sequence ID" value="NZ_CP115396.1"/>
</dbReference>
<keyword evidence="4" id="KW-1185">Reference proteome</keyword>
<evidence type="ECO:0000313" key="3">
    <source>
        <dbReference type="EMBL" id="WBO83979.1"/>
    </source>
</evidence>
<evidence type="ECO:0000256" key="1">
    <source>
        <dbReference type="SAM" id="MobiDB-lite"/>
    </source>
</evidence>
<dbReference type="EMBL" id="CP115396">
    <property type="protein sequence ID" value="WBO83979.1"/>
    <property type="molecule type" value="Genomic_DNA"/>
</dbReference>